<dbReference type="Proteomes" id="UP000610760">
    <property type="component" value="Unassembled WGS sequence"/>
</dbReference>
<keyword evidence="2" id="KW-1185">Reference proteome</keyword>
<sequence length="55" mass="6416">MPENEKEKCPCKRVKCPRYGDCKACLAHHKGKKYEASCIRLKRKGEKTRNFAKMS</sequence>
<dbReference type="EMBL" id="JACRSV010000002">
    <property type="protein sequence ID" value="MBC8559787.1"/>
    <property type="molecule type" value="Genomic_DNA"/>
</dbReference>
<comment type="caution">
    <text evidence="1">The sequence shown here is derived from an EMBL/GenBank/DDBJ whole genome shotgun (WGS) entry which is preliminary data.</text>
</comment>
<accession>A0A926I7F0</accession>
<organism evidence="1 2">
    <name type="scientific">Fumia xinanensis</name>
    <dbReference type="NCBI Taxonomy" id="2763659"/>
    <lineage>
        <taxon>Bacteria</taxon>
        <taxon>Bacillati</taxon>
        <taxon>Bacillota</taxon>
        <taxon>Clostridia</taxon>
        <taxon>Eubacteriales</taxon>
        <taxon>Oscillospiraceae</taxon>
        <taxon>Fumia</taxon>
    </lineage>
</organism>
<reference evidence="1" key="1">
    <citation type="submission" date="2020-08" db="EMBL/GenBank/DDBJ databases">
        <title>Genome public.</title>
        <authorList>
            <person name="Liu C."/>
            <person name="Sun Q."/>
        </authorList>
    </citation>
    <scope>NUCLEOTIDE SEQUENCE</scope>
    <source>
        <strain evidence="1">NSJ-33</strain>
    </source>
</reference>
<evidence type="ECO:0000313" key="2">
    <source>
        <dbReference type="Proteomes" id="UP000610760"/>
    </source>
</evidence>
<gene>
    <name evidence="1" type="ORF">H8710_06850</name>
</gene>
<dbReference type="AlphaFoldDB" id="A0A926I7F0"/>
<evidence type="ECO:0000313" key="1">
    <source>
        <dbReference type="EMBL" id="MBC8559787.1"/>
    </source>
</evidence>
<name>A0A926I7F0_9FIRM</name>
<dbReference type="RefSeq" id="WP_249294773.1">
    <property type="nucleotide sequence ID" value="NZ_JACRSV010000002.1"/>
</dbReference>
<protein>
    <submittedName>
        <fullName evidence="1">Uncharacterized protein</fullName>
    </submittedName>
</protein>
<proteinExistence type="predicted"/>